<evidence type="ECO:0000313" key="4">
    <source>
        <dbReference type="Proteomes" id="UP001320420"/>
    </source>
</evidence>
<evidence type="ECO:0000313" key="3">
    <source>
        <dbReference type="EMBL" id="KAK7756944.1"/>
    </source>
</evidence>
<dbReference type="AlphaFoldDB" id="A0AAN9V9C9"/>
<accession>A0AAN9V9C9</accession>
<evidence type="ECO:0000259" key="2">
    <source>
        <dbReference type="Pfam" id="PF24866"/>
    </source>
</evidence>
<sequence length="281" mass="28476">MKLSTTIAVAATVAQNFGVVAAVANPSPADGALDAPSSQTDFELVERSIDQEKWKRKGGGGGGGRGGGGSSSGSGRGSGGSSSGSSGSSGGRGSTSSNSGGRTTTGSGVRPAYGAGGAYYAGGSKEPYKSGATRGSVVPFVVGAGAVGFLGGAYLGSAYMYPYHHAYYYHNDTTNQNETKPVVCVCSADAECSCEDNGDQQYFESLVGDGRYENLNKSVINVAHNDTDNKTYIYLLGTLPNGTTAAGGDEDPNRAADGLRTLLRAAGWWPLATTLLALAYV</sequence>
<dbReference type="EMBL" id="JAKJXP020000004">
    <property type="protein sequence ID" value="KAK7756944.1"/>
    <property type="molecule type" value="Genomic_DNA"/>
</dbReference>
<dbReference type="InterPro" id="IPR056634">
    <property type="entry name" value="DUF7732"/>
</dbReference>
<organism evidence="3 4">
    <name type="scientific">Diatrype stigma</name>
    <dbReference type="NCBI Taxonomy" id="117547"/>
    <lineage>
        <taxon>Eukaryota</taxon>
        <taxon>Fungi</taxon>
        <taxon>Dikarya</taxon>
        <taxon>Ascomycota</taxon>
        <taxon>Pezizomycotina</taxon>
        <taxon>Sordariomycetes</taxon>
        <taxon>Xylariomycetidae</taxon>
        <taxon>Xylariales</taxon>
        <taxon>Diatrypaceae</taxon>
        <taxon>Diatrype</taxon>
    </lineage>
</organism>
<feature type="compositionally biased region" description="Low complexity" evidence="1">
    <location>
        <begin position="94"/>
        <end position="108"/>
    </location>
</feature>
<protein>
    <recommendedName>
        <fullName evidence="2">DUF7732 domain-containing protein</fullName>
    </recommendedName>
</protein>
<feature type="compositionally biased region" description="Gly residues" evidence="1">
    <location>
        <begin position="59"/>
        <end position="93"/>
    </location>
</feature>
<dbReference type="PANTHER" id="PTHR42091:SF1">
    <property type="entry name" value="CONSERVED GLYCINE-RICH PROTEIN (AFU_ORTHOLOGUE AFUA_7G02440)"/>
    <property type="match status" value="1"/>
</dbReference>
<dbReference type="Pfam" id="PF24866">
    <property type="entry name" value="DUF7732"/>
    <property type="match status" value="1"/>
</dbReference>
<feature type="domain" description="DUF7732" evidence="2">
    <location>
        <begin position="119"/>
        <end position="243"/>
    </location>
</feature>
<comment type="caution">
    <text evidence="3">The sequence shown here is derived from an EMBL/GenBank/DDBJ whole genome shotgun (WGS) entry which is preliminary data.</text>
</comment>
<feature type="region of interest" description="Disordered" evidence="1">
    <location>
        <begin position="25"/>
        <end position="109"/>
    </location>
</feature>
<keyword evidence="4" id="KW-1185">Reference proteome</keyword>
<evidence type="ECO:0000256" key="1">
    <source>
        <dbReference type="SAM" id="MobiDB-lite"/>
    </source>
</evidence>
<feature type="compositionally biased region" description="Basic and acidic residues" evidence="1">
    <location>
        <begin position="44"/>
        <end position="53"/>
    </location>
</feature>
<name>A0AAN9V9C9_9PEZI</name>
<dbReference type="Proteomes" id="UP001320420">
    <property type="component" value="Unassembled WGS sequence"/>
</dbReference>
<gene>
    <name evidence="3" type="ORF">SLS62_000960</name>
</gene>
<reference evidence="3 4" key="1">
    <citation type="submission" date="2024-02" db="EMBL/GenBank/DDBJ databases">
        <title>De novo assembly and annotation of 12 fungi associated with fruit tree decline syndrome in Ontario, Canada.</title>
        <authorList>
            <person name="Sulman M."/>
            <person name="Ellouze W."/>
            <person name="Ilyukhin E."/>
        </authorList>
    </citation>
    <scope>NUCLEOTIDE SEQUENCE [LARGE SCALE GENOMIC DNA]</scope>
    <source>
        <strain evidence="3 4">M11/M66-122</strain>
    </source>
</reference>
<proteinExistence type="predicted"/>
<dbReference type="PANTHER" id="PTHR42091">
    <property type="entry name" value="CONSERVED GLYCINE-RICH PROTEIN (AFU_ORTHOLOGUE AFUA_7G02440)"/>
    <property type="match status" value="1"/>
</dbReference>